<dbReference type="InterPro" id="IPR010734">
    <property type="entry name" value="Copine_C"/>
</dbReference>
<dbReference type="InterPro" id="IPR002035">
    <property type="entry name" value="VWF_A"/>
</dbReference>
<dbReference type="SUPFAM" id="SSF53300">
    <property type="entry name" value="vWA-like"/>
    <property type="match status" value="1"/>
</dbReference>
<dbReference type="PANTHER" id="PTHR45751:SF16">
    <property type="entry name" value="E3 UBIQUITIN-PROTEIN LIGASE RGLG4"/>
    <property type="match status" value="1"/>
</dbReference>
<dbReference type="Proteomes" id="UP001417504">
    <property type="component" value="Unassembled WGS sequence"/>
</dbReference>
<evidence type="ECO:0000313" key="2">
    <source>
        <dbReference type="EMBL" id="KAK9156196.1"/>
    </source>
</evidence>
<reference evidence="2 3" key="1">
    <citation type="submission" date="2024-01" db="EMBL/GenBank/DDBJ databases">
        <title>Genome assemblies of Stephania.</title>
        <authorList>
            <person name="Yang L."/>
        </authorList>
    </citation>
    <scope>NUCLEOTIDE SEQUENCE [LARGE SCALE GENOMIC DNA]</scope>
    <source>
        <strain evidence="2">QJT</strain>
        <tissue evidence="2">Leaf</tissue>
    </source>
</reference>
<keyword evidence="3" id="KW-1185">Reference proteome</keyword>
<gene>
    <name evidence="2" type="ORF">Sjap_003676</name>
</gene>
<proteinExistence type="predicted"/>
<accession>A0AAP0KPD4</accession>
<dbReference type="GO" id="GO:0016567">
    <property type="term" value="P:protein ubiquitination"/>
    <property type="evidence" value="ECO:0007669"/>
    <property type="project" value="TreeGrafter"/>
</dbReference>
<evidence type="ECO:0000259" key="1">
    <source>
        <dbReference type="SMART" id="SM00327"/>
    </source>
</evidence>
<organism evidence="2 3">
    <name type="scientific">Stephania japonica</name>
    <dbReference type="NCBI Taxonomy" id="461633"/>
    <lineage>
        <taxon>Eukaryota</taxon>
        <taxon>Viridiplantae</taxon>
        <taxon>Streptophyta</taxon>
        <taxon>Embryophyta</taxon>
        <taxon>Tracheophyta</taxon>
        <taxon>Spermatophyta</taxon>
        <taxon>Magnoliopsida</taxon>
        <taxon>Ranunculales</taxon>
        <taxon>Menispermaceae</taxon>
        <taxon>Menispermoideae</taxon>
        <taxon>Cissampelideae</taxon>
        <taxon>Stephania</taxon>
    </lineage>
</organism>
<dbReference type="GO" id="GO:0004842">
    <property type="term" value="F:ubiquitin-protein transferase activity"/>
    <property type="evidence" value="ECO:0007669"/>
    <property type="project" value="TreeGrafter"/>
</dbReference>
<dbReference type="GO" id="GO:0005634">
    <property type="term" value="C:nucleus"/>
    <property type="evidence" value="ECO:0007669"/>
    <property type="project" value="TreeGrafter"/>
</dbReference>
<dbReference type="InterPro" id="IPR036465">
    <property type="entry name" value="vWFA_dom_sf"/>
</dbReference>
<dbReference type="EMBL" id="JBBNAE010000001">
    <property type="protein sequence ID" value="KAK9156196.1"/>
    <property type="molecule type" value="Genomic_DNA"/>
</dbReference>
<dbReference type="PANTHER" id="PTHR45751">
    <property type="entry name" value="COPINE FAMILY PROTEIN 1"/>
    <property type="match status" value="1"/>
</dbReference>
<evidence type="ECO:0000313" key="3">
    <source>
        <dbReference type="Proteomes" id="UP001417504"/>
    </source>
</evidence>
<dbReference type="AlphaFoldDB" id="A0AAP0KPD4"/>
<comment type="caution">
    <text evidence="2">The sequence shown here is derived from an EMBL/GenBank/DDBJ whole genome shotgun (WGS) entry which is preliminary data.</text>
</comment>
<name>A0AAP0KPD4_9MAGN</name>
<dbReference type="Pfam" id="PF07002">
    <property type="entry name" value="Copine"/>
    <property type="match status" value="1"/>
</dbReference>
<protein>
    <recommendedName>
        <fullName evidence="1">VWFA domain-containing protein</fullName>
    </recommendedName>
</protein>
<dbReference type="InterPro" id="IPR052079">
    <property type="entry name" value="E3_ligase/Copine_domain"/>
</dbReference>
<dbReference type="SMART" id="SM00327">
    <property type="entry name" value="VWA"/>
    <property type="match status" value="1"/>
</dbReference>
<sequence length="364" mass="40006">MGNLIGRSSKNKKHSTRCGIGGVGRAEQKIKSPPEINGGSGKYSCIPDNFSSIDEVVYALREAGLESSNLIVGIDFTKSNEWTGRNAFNFQCLHKISERQNPYEQAIRIIGKTLAPFDEDNLIPCFGFGDATTKDEGVFSFHDDHAPCFGFEEVLTCYRKIAPNLQLSGPTSFAPIIDAAVDIVEKTGGQFHVLVILADGQITKSNKYGDLSKQQEKTIESIVNASSHPLAIILVGIGDGPWEGMTTFDNELPQRVFDNFQFVNFTDTMSNKDNPEAAFALAALMEIPVQYRACVELHLLGKRIGRPRKVVPLRPPMYSQRQLSPSPSDLDYPAYHQSEVCPLCFANVKSGWGHVVGCSNARSN</sequence>
<feature type="domain" description="VWFA" evidence="1">
    <location>
        <begin position="67"/>
        <end position="286"/>
    </location>
</feature>